<feature type="signal peptide" evidence="9">
    <location>
        <begin position="1"/>
        <end position="18"/>
    </location>
</feature>
<sequence length="423" mass="48130">MRSVLVFVICVYIGLADARRSPHADFVEELFMTGPPGSRISNNITEDALLDIVGLISKYRYPVEVHKVVTEDGYILEMQRIPHGRDRNNHPDPRKPVVLVMHGLCASAADWVLMGPGTALAYELAEQGFDVWLGNARGTYYSRFHTTLDPDRSREFWNFSWEEIGTRDLPAMIDYALRITGKRRLHYIGHSQGTTVFWTMGSLRPAYNDKIISMQAFAPVAYLTNNQNPAFIALAQHANSIEAVSSVLGVTEIFGRSDSFTNIGKKFCSDDSPTQALCSNMIFLIAGRSEDMHNATMFPVKLGHTPAGISVKQLVHYGQHIRKDFFRRYDYGALTNWRIYRSLTPPSYNLRRITAPVFLHYVDDDVFAHVRDVTRLFRELGRPVGMFRVPHATFSHLDFMWGTQAKRLLYSRTINLMRSLGDE</sequence>
<evidence type="ECO:0000259" key="10">
    <source>
        <dbReference type="Pfam" id="PF04083"/>
    </source>
</evidence>
<dbReference type="OrthoDB" id="9974421at2759"/>
<gene>
    <name evidence="11" type="ORF">O3G_MSEX009005</name>
</gene>
<name>A0A921ZC21_MANSE</name>
<dbReference type="PIRSF" id="PIRSF000862">
    <property type="entry name" value="Steryl_ester_lip"/>
    <property type="match status" value="1"/>
</dbReference>
<feature type="active site" description="Charge relay system" evidence="8">
    <location>
        <position position="365"/>
    </location>
</feature>
<dbReference type="Gene3D" id="3.40.50.1820">
    <property type="entry name" value="alpha/beta hydrolase"/>
    <property type="match status" value="1"/>
</dbReference>
<organism evidence="11 13">
    <name type="scientific">Manduca sexta</name>
    <name type="common">Tobacco hawkmoth</name>
    <name type="synonym">Tobacco hornworm</name>
    <dbReference type="NCBI Taxonomy" id="7130"/>
    <lineage>
        <taxon>Eukaryota</taxon>
        <taxon>Metazoa</taxon>
        <taxon>Ecdysozoa</taxon>
        <taxon>Arthropoda</taxon>
        <taxon>Hexapoda</taxon>
        <taxon>Insecta</taxon>
        <taxon>Pterygota</taxon>
        <taxon>Neoptera</taxon>
        <taxon>Endopterygota</taxon>
        <taxon>Lepidoptera</taxon>
        <taxon>Glossata</taxon>
        <taxon>Ditrysia</taxon>
        <taxon>Bombycoidea</taxon>
        <taxon>Sphingidae</taxon>
        <taxon>Sphinginae</taxon>
        <taxon>Sphingini</taxon>
        <taxon>Manduca</taxon>
    </lineage>
</organism>
<evidence type="ECO:0000256" key="3">
    <source>
        <dbReference type="ARBA" id="ARBA00022801"/>
    </source>
</evidence>
<protein>
    <recommendedName>
        <fullName evidence="7">Lipase</fullName>
    </recommendedName>
</protein>
<reference evidence="11" key="1">
    <citation type="journal article" date="2016" name="Insect Biochem. Mol. Biol.">
        <title>Multifaceted biological insights from a draft genome sequence of the tobacco hornworm moth, Manduca sexta.</title>
        <authorList>
            <person name="Kanost M.R."/>
            <person name="Arrese E.L."/>
            <person name="Cao X."/>
            <person name="Chen Y.R."/>
            <person name="Chellapilla S."/>
            <person name="Goldsmith M.R."/>
            <person name="Grosse-Wilde E."/>
            <person name="Heckel D.G."/>
            <person name="Herndon N."/>
            <person name="Jiang H."/>
            <person name="Papanicolaou A."/>
            <person name="Qu J."/>
            <person name="Soulages J.L."/>
            <person name="Vogel H."/>
            <person name="Walters J."/>
            <person name="Waterhouse R.M."/>
            <person name="Ahn S.J."/>
            <person name="Almeida F.C."/>
            <person name="An C."/>
            <person name="Aqrawi P."/>
            <person name="Bretschneider A."/>
            <person name="Bryant W.B."/>
            <person name="Bucks S."/>
            <person name="Chao H."/>
            <person name="Chevignon G."/>
            <person name="Christen J.M."/>
            <person name="Clarke D.F."/>
            <person name="Dittmer N.T."/>
            <person name="Ferguson L.C.F."/>
            <person name="Garavelou S."/>
            <person name="Gordon K.H.J."/>
            <person name="Gunaratna R.T."/>
            <person name="Han Y."/>
            <person name="Hauser F."/>
            <person name="He Y."/>
            <person name="Heidel-Fischer H."/>
            <person name="Hirsh A."/>
            <person name="Hu Y."/>
            <person name="Jiang H."/>
            <person name="Kalra D."/>
            <person name="Klinner C."/>
            <person name="Konig C."/>
            <person name="Kovar C."/>
            <person name="Kroll A.R."/>
            <person name="Kuwar S.S."/>
            <person name="Lee S.L."/>
            <person name="Lehman R."/>
            <person name="Li K."/>
            <person name="Li Z."/>
            <person name="Liang H."/>
            <person name="Lovelace S."/>
            <person name="Lu Z."/>
            <person name="Mansfield J.H."/>
            <person name="McCulloch K.J."/>
            <person name="Mathew T."/>
            <person name="Morton B."/>
            <person name="Muzny D.M."/>
            <person name="Neunemann D."/>
            <person name="Ongeri F."/>
            <person name="Pauchet Y."/>
            <person name="Pu L.L."/>
            <person name="Pyrousis I."/>
            <person name="Rao X.J."/>
            <person name="Redding A."/>
            <person name="Roesel C."/>
            <person name="Sanchez-Gracia A."/>
            <person name="Schaack S."/>
            <person name="Shukla A."/>
            <person name="Tetreau G."/>
            <person name="Wang Y."/>
            <person name="Xiong G.H."/>
            <person name="Traut W."/>
            <person name="Walsh T.K."/>
            <person name="Worley K.C."/>
            <person name="Wu D."/>
            <person name="Wu W."/>
            <person name="Wu Y.Q."/>
            <person name="Zhang X."/>
            <person name="Zou Z."/>
            <person name="Zucker H."/>
            <person name="Briscoe A.D."/>
            <person name="Burmester T."/>
            <person name="Clem R.J."/>
            <person name="Feyereisen R."/>
            <person name="Grimmelikhuijzen C.J.P."/>
            <person name="Hamodrakas S.J."/>
            <person name="Hansson B.S."/>
            <person name="Huguet E."/>
            <person name="Jermiin L.S."/>
            <person name="Lan Q."/>
            <person name="Lehman H.K."/>
            <person name="Lorenzen M."/>
            <person name="Merzendorfer H."/>
            <person name="Michalopoulos I."/>
            <person name="Morton D.B."/>
            <person name="Muthukrishnan S."/>
            <person name="Oakeshott J.G."/>
            <person name="Palmer W."/>
            <person name="Park Y."/>
            <person name="Passarelli A.L."/>
            <person name="Rozas J."/>
            <person name="Schwartz L.M."/>
            <person name="Smith W."/>
            <person name="Southgate A."/>
            <person name="Vilcinskas A."/>
            <person name="Vogt R."/>
            <person name="Wang P."/>
            <person name="Werren J."/>
            <person name="Yu X.Q."/>
            <person name="Zhou J.J."/>
            <person name="Brown S.J."/>
            <person name="Scherer S.E."/>
            <person name="Richards S."/>
            <person name="Blissard G.W."/>
        </authorList>
    </citation>
    <scope>NUCLEOTIDE SEQUENCE</scope>
</reference>
<dbReference type="EMBL" id="ON929142">
    <property type="protein sequence ID" value="UXP71924.1"/>
    <property type="molecule type" value="mRNA"/>
</dbReference>
<dbReference type="GO" id="GO:0016042">
    <property type="term" value="P:lipid catabolic process"/>
    <property type="evidence" value="ECO:0007669"/>
    <property type="project" value="UniProtKB-KW"/>
</dbReference>
<keyword evidence="6" id="KW-0325">Glycoprotein</keyword>
<keyword evidence="4 7" id="KW-0442">Lipid degradation</keyword>
<evidence type="ECO:0000313" key="13">
    <source>
        <dbReference type="Proteomes" id="UP000791440"/>
    </source>
</evidence>
<accession>A0A921ZC21</accession>
<feature type="chain" id="PRO_5038276503" description="Lipase" evidence="9">
    <location>
        <begin position="19"/>
        <end position="423"/>
    </location>
</feature>
<comment type="similarity">
    <text evidence="1 7">Belongs to the AB hydrolase superfamily. Lipase family.</text>
</comment>
<dbReference type="InterPro" id="IPR006693">
    <property type="entry name" value="AB_hydrolase_lipase"/>
</dbReference>
<keyword evidence="2 9" id="KW-0732">Signal</keyword>
<dbReference type="AlphaFoldDB" id="A0A921ZC21"/>
<dbReference type="Pfam" id="PF04083">
    <property type="entry name" value="Abhydro_lipase"/>
    <property type="match status" value="1"/>
</dbReference>
<evidence type="ECO:0000256" key="1">
    <source>
        <dbReference type="ARBA" id="ARBA00010701"/>
    </source>
</evidence>
<keyword evidence="13" id="KW-1185">Reference proteome</keyword>
<keyword evidence="5" id="KW-0443">Lipid metabolism</keyword>
<reference evidence="12" key="3">
    <citation type="journal article" date="2022" name="Insect Sci.">
        <title>Genome-wide identification, classification, and expression profiling of serine esterases and other esterase-related proteins in the tobacco hornworm, Manduca sexta.</title>
        <authorList>
            <person name="Miao Z."/>
            <person name="Xiong C."/>
            <person name="Cao X."/>
            <person name="Shan T."/>
            <person name="Jin Q."/>
            <person name="Jiang H."/>
        </authorList>
    </citation>
    <scope>NUCLEOTIDE SEQUENCE</scope>
    <source>
        <strain evidence="12">AL4</strain>
    </source>
</reference>
<dbReference type="PANTHER" id="PTHR11005">
    <property type="entry name" value="LYSOSOMAL ACID LIPASE-RELATED"/>
    <property type="match status" value="1"/>
</dbReference>
<evidence type="ECO:0000313" key="12">
    <source>
        <dbReference type="EMBL" id="UXP71924.1"/>
    </source>
</evidence>
<feature type="domain" description="Partial AB-hydrolase lipase" evidence="10">
    <location>
        <begin position="55"/>
        <end position="114"/>
    </location>
</feature>
<dbReference type="GO" id="GO:0016788">
    <property type="term" value="F:hydrolase activity, acting on ester bonds"/>
    <property type="evidence" value="ECO:0007669"/>
    <property type="project" value="InterPro"/>
</dbReference>
<dbReference type="SUPFAM" id="SSF53474">
    <property type="entry name" value="alpha/beta-Hydrolases"/>
    <property type="match status" value="1"/>
</dbReference>
<evidence type="ECO:0000256" key="8">
    <source>
        <dbReference type="PIRSR" id="PIRSR000862-1"/>
    </source>
</evidence>
<reference evidence="11" key="2">
    <citation type="submission" date="2020-12" db="EMBL/GenBank/DDBJ databases">
        <authorList>
            <person name="Kanost M."/>
        </authorList>
    </citation>
    <scope>NUCLEOTIDE SEQUENCE</scope>
</reference>
<feature type="active site" description="Charge relay system" evidence="8">
    <location>
        <position position="396"/>
    </location>
</feature>
<keyword evidence="3 7" id="KW-0378">Hydrolase</keyword>
<evidence type="ECO:0000256" key="9">
    <source>
        <dbReference type="SAM" id="SignalP"/>
    </source>
</evidence>
<dbReference type="Proteomes" id="UP000791440">
    <property type="component" value="Unassembled WGS sequence"/>
</dbReference>
<evidence type="ECO:0000313" key="11">
    <source>
        <dbReference type="EMBL" id="KAG6455069.1"/>
    </source>
</evidence>
<evidence type="ECO:0000256" key="6">
    <source>
        <dbReference type="ARBA" id="ARBA00023180"/>
    </source>
</evidence>
<evidence type="ECO:0000256" key="2">
    <source>
        <dbReference type="ARBA" id="ARBA00022729"/>
    </source>
</evidence>
<proteinExistence type="evidence at transcript level"/>
<dbReference type="EMBL" id="JH668481">
    <property type="protein sequence ID" value="KAG6455069.1"/>
    <property type="molecule type" value="Genomic_DNA"/>
</dbReference>
<dbReference type="InterPro" id="IPR025483">
    <property type="entry name" value="Lipase_euk"/>
</dbReference>
<evidence type="ECO:0000256" key="5">
    <source>
        <dbReference type="ARBA" id="ARBA00023098"/>
    </source>
</evidence>
<dbReference type="InterPro" id="IPR029058">
    <property type="entry name" value="AB_hydrolase_fold"/>
</dbReference>
<feature type="active site" description="Nucleophile" evidence="8">
    <location>
        <position position="191"/>
    </location>
</feature>
<evidence type="ECO:0000256" key="4">
    <source>
        <dbReference type="ARBA" id="ARBA00022963"/>
    </source>
</evidence>
<dbReference type="FunFam" id="3.40.50.1820:FF:000021">
    <property type="entry name" value="Lipase"/>
    <property type="match status" value="1"/>
</dbReference>
<evidence type="ECO:0000256" key="7">
    <source>
        <dbReference type="PIRNR" id="PIRNR000862"/>
    </source>
</evidence>